<protein>
    <submittedName>
        <fullName evidence="1">Uncharacterized protein</fullName>
    </submittedName>
</protein>
<dbReference type="AlphaFoldDB" id="A0A0M9A634"/>
<dbReference type="OrthoDB" id="6354602at2759"/>
<sequence length="231" mass="26514">MFSATFVFPSFMVRLKLKQHFNWKESGLYLDGESGENGAENAGINCPVTRQELYVPRQEEDYSNLKIQALFSSLFSIKQTKNHEAVLFYYPTLLSMADRRCIDTLQFEEVRTVASGPFSETNRTGKNKSFKTEAQLDRRPRIPQIRVSNTRLAQAASGCAPSVDVLPIFDVKQQSVRNPARMGANQPSRFSYNNKRLGCICVQSLTKQQRVYFCQYVYYCPDLNLKELYVL</sequence>
<dbReference type="EMBL" id="KQ435735">
    <property type="protein sequence ID" value="KOX77226.1"/>
    <property type="molecule type" value="Genomic_DNA"/>
</dbReference>
<accession>A0A0M9A634</accession>
<gene>
    <name evidence="1" type="ORF">WN51_10316</name>
</gene>
<organism evidence="1 2">
    <name type="scientific">Melipona quadrifasciata</name>
    <dbReference type="NCBI Taxonomy" id="166423"/>
    <lineage>
        <taxon>Eukaryota</taxon>
        <taxon>Metazoa</taxon>
        <taxon>Ecdysozoa</taxon>
        <taxon>Arthropoda</taxon>
        <taxon>Hexapoda</taxon>
        <taxon>Insecta</taxon>
        <taxon>Pterygota</taxon>
        <taxon>Neoptera</taxon>
        <taxon>Endopterygota</taxon>
        <taxon>Hymenoptera</taxon>
        <taxon>Apocrita</taxon>
        <taxon>Aculeata</taxon>
        <taxon>Apoidea</taxon>
        <taxon>Anthophila</taxon>
        <taxon>Apidae</taxon>
        <taxon>Melipona</taxon>
    </lineage>
</organism>
<proteinExistence type="predicted"/>
<keyword evidence="2" id="KW-1185">Reference proteome</keyword>
<reference evidence="1 2" key="1">
    <citation type="submission" date="2015-07" db="EMBL/GenBank/DDBJ databases">
        <title>The genome of Melipona quadrifasciata.</title>
        <authorList>
            <person name="Pan H."/>
            <person name="Kapheim K."/>
        </authorList>
    </citation>
    <scope>NUCLEOTIDE SEQUENCE [LARGE SCALE GENOMIC DNA]</scope>
    <source>
        <strain evidence="1">0111107301</strain>
        <tissue evidence="1">Whole body</tissue>
    </source>
</reference>
<name>A0A0M9A634_9HYME</name>
<evidence type="ECO:0000313" key="2">
    <source>
        <dbReference type="Proteomes" id="UP000053105"/>
    </source>
</evidence>
<dbReference type="Proteomes" id="UP000053105">
    <property type="component" value="Unassembled WGS sequence"/>
</dbReference>
<evidence type="ECO:0000313" key="1">
    <source>
        <dbReference type="EMBL" id="KOX77226.1"/>
    </source>
</evidence>